<dbReference type="InterPro" id="IPR011335">
    <property type="entry name" value="Restrct_endonuc-II-like"/>
</dbReference>
<dbReference type="RefSeq" id="WP_070395185.1">
    <property type="nucleotide sequence ID" value="NZ_CP017599.1"/>
</dbReference>
<organism evidence="2 3">
    <name type="scientific">Moorena producens PAL-8-15-08-1</name>
    <dbReference type="NCBI Taxonomy" id="1458985"/>
    <lineage>
        <taxon>Bacteria</taxon>
        <taxon>Bacillati</taxon>
        <taxon>Cyanobacteriota</taxon>
        <taxon>Cyanophyceae</taxon>
        <taxon>Coleofasciculales</taxon>
        <taxon>Coleofasciculaceae</taxon>
        <taxon>Moorena</taxon>
    </lineage>
</organism>
<sequence length="188" mass="21558">MIQTAKKFYTFEEYLSYHDDSDYKYELVNGELIAMPPASGLHALIMLFLFKEFDREIERFSLDWVVMPGNLGVRIAENKSRIPDLVIISESQRQAIRSMSSAVLESAPLLAVEIVSAGNPQDDYRYKRSEYAVREVPEYWIVDPIKSKVSVLRLVDGFYDLTEFTGNKKIESQTFTDLALTVEQVLLA</sequence>
<dbReference type="KEGG" id="mpro:BJP34_28075"/>
<dbReference type="Proteomes" id="UP000177870">
    <property type="component" value="Chromosome"/>
</dbReference>
<dbReference type="EMBL" id="CP017599">
    <property type="protein sequence ID" value="AOX02786.1"/>
    <property type="molecule type" value="Genomic_DNA"/>
</dbReference>
<dbReference type="Pfam" id="PF05685">
    <property type="entry name" value="Uma2"/>
    <property type="match status" value="1"/>
</dbReference>
<dbReference type="SUPFAM" id="SSF52980">
    <property type="entry name" value="Restriction endonuclease-like"/>
    <property type="match status" value="1"/>
</dbReference>
<dbReference type="OrthoDB" id="428427at2"/>
<proteinExistence type="predicted"/>
<dbReference type="STRING" id="1458985.BJP34_28075"/>
<gene>
    <name evidence="2" type="ORF">BJP34_28075</name>
</gene>
<dbReference type="InterPro" id="IPR008538">
    <property type="entry name" value="Uma2"/>
</dbReference>
<dbReference type="AlphaFoldDB" id="A0A1D8TZC2"/>
<dbReference type="InterPro" id="IPR012296">
    <property type="entry name" value="Nuclease_put_TT1808"/>
</dbReference>
<evidence type="ECO:0000313" key="3">
    <source>
        <dbReference type="Proteomes" id="UP000177870"/>
    </source>
</evidence>
<dbReference type="CDD" id="cd06260">
    <property type="entry name" value="DUF820-like"/>
    <property type="match status" value="1"/>
</dbReference>
<dbReference type="Gene3D" id="3.90.1570.10">
    <property type="entry name" value="tt1808, chain A"/>
    <property type="match status" value="1"/>
</dbReference>
<accession>A0A1D8TZC2</accession>
<feature type="domain" description="Putative restriction endonuclease" evidence="1">
    <location>
        <begin position="11"/>
        <end position="183"/>
    </location>
</feature>
<evidence type="ECO:0000259" key="1">
    <source>
        <dbReference type="Pfam" id="PF05685"/>
    </source>
</evidence>
<dbReference type="PANTHER" id="PTHR34107">
    <property type="entry name" value="SLL0198 PROTEIN-RELATED"/>
    <property type="match status" value="1"/>
</dbReference>
<name>A0A1D8TZC2_9CYAN</name>
<protein>
    <recommendedName>
        <fullName evidence="1">Putative restriction endonuclease domain-containing protein</fullName>
    </recommendedName>
</protein>
<reference evidence="3" key="1">
    <citation type="submission" date="2016-10" db="EMBL/GenBank/DDBJ databases">
        <title>Comparative genomics uncovers the prolific and rare metabolic potential of the cyanobacterial genus Moorea.</title>
        <authorList>
            <person name="Leao T."/>
            <person name="Castelao G."/>
            <person name="Korobeynikov A."/>
            <person name="Monroe E.A."/>
            <person name="Podell S."/>
            <person name="Glukhov E."/>
            <person name="Allen E."/>
            <person name="Gerwick W.H."/>
            <person name="Gerwick L."/>
        </authorList>
    </citation>
    <scope>NUCLEOTIDE SEQUENCE [LARGE SCALE GENOMIC DNA]</scope>
    <source>
        <strain evidence="3">PAL-8-15-08-1</strain>
    </source>
</reference>
<evidence type="ECO:0000313" key="2">
    <source>
        <dbReference type="EMBL" id="AOX02786.1"/>
    </source>
</evidence>
<dbReference type="PANTHER" id="PTHR34107:SF2">
    <property type="entry name" value="SLL0888 PROTEIN"/>
    <property type="match status" value="1"/>
</dbReference>